<gene>
    <name evidence="2" type="ORF">NPX13_g5477</name>
</gene>
<feature type="signal peptide" evidence="1">
    <location>
        <begin position="1"/>
        <end position="18"/>
    </location>
</feature>
<keyword evidence="1" id="KW-0732">Signal</keyword>
<name>A0A9W8TL89_9PEZI</name>
<proteinExistence type="predicted"/>
<comment type="caution">
    <text evidence="2">The sequence shown here is derived from an EMBL/GenBank/DDBJ whole genome shotgun (WGS) entry which is preliminary data.</text>
</comment>
<organism evidence="2 3">
    <name type="scientific">Xylaria arbuscula</name>
    <dbReference type="NCBI Taxonomy" id="114810"/>
    <lineage>
        <taxon>Eukaryota</taxon>
        <taxon>Fungi</taxon>
        <taxon>Dikarya</taxon>
        <taxon>Ascomycota</taxon>
        <taxon>Pezizomycotina</taxon>
        <taxon>Sordariomycetes</taxon>
        <taxon>Xylariomycetidae</taxon>
        <taxon>Xylariales</taxon>
        <taxon>Xylariaceae</taxon>
        <taxon>Xylaria</taxon>
    </lineage>
</organism>
<evidence type="ECO:0000256" key="1">
    <source>
        <dbReference type="SAM" id="SignalP"/>
    </source>
</evidence>
<sequence>MMFTTALFVAALAPLARGWPVFPLPCSLFSGPSCICPPGTDYSESATVALIGATASNVGRKVNEFGDILWQGLVPSGLQGPPNTPLLSRRYVNYTTSVGAYTFEEQLVTRLVWLDGSFEQFYQQRGIIPYYSGNGSFSGNWVTIKGDRIFDNQTLVRYSSYSCQTGHPIDFAARRESSLNNVTVILEAEGSLLAPSTFAVSSQLW</sequence>
<reference evidence="2" key="1">
    <citation type="submission" date="2022-07" db="EMBL/GenBank/DDBJ databases">
        <title>Genome Sequence of Xylaria arbuscula.</title>
        <authorList>
            <person name="Buettner E."/>
        </authorList>
    </citation>
    <scope>NUCLEOTIDE SEQUENCE</scope>
    <source>
        <strain evidence="2">VT107</strain>
    </source>
</reference>
<dbReference type="VEuPathDB" id="FungiDB:F4678DRAFT_482302"/>
<accession>A0A9W8TL89</accession>
<keyword evidence="3" id="KW-1185">Reference proteome</keyword>
<evidence type="ECO:0008006" key="4">
    <source>
        <dbReference type="Google" id="ProtNLM"/>
    </source>
</evidence>
<protein>
    <recommendedName>
        <fullName evidence="4">IPT/TIG domain-containing protein</fullName>
    </recommendedName>
</protein>
<dbReference type="EMBL" id="JANPWZ010000866">
    <property type="protein sequence ID" value="KAJ3571165.1"/>
    <property type="molecule type" value="Genomic_DNA"/>
</dbReference>
<evidence type="ECO:0000313" key="3">
    <source>
        <dbReference type="Proteomes" id="UP001148614"/>
    </source>
</evidence>
<feature type="chain" id="PRO_5040908243" description="IPT/TIG domain-containing protein" evidence="1">
    <location>
        <begin position="19"/>
        <end position="205"/>
    </location>
</feature>
<dbReference type="Proteomes" id="UP001148614">
    <property type="component" value="Unassembled WGS sequence"/>
</dbReference>
<evidence type="ECO:0000313" key="2">
    <source>
        <dbReference type="EMBL" id="KAJ3571165.1"/>
    </source>
</evidence>
<dbReference type="AlphaFoldDB" id="A0A9W8TL89"/>